<feature type="transmembrane region" description="Helical" evidence="8">
    <location>
        <begin position="145"/>
        <end position="166"/>
    </location>
</feature>
<feature type="transmembrane region" description="Helical" evidence="8">
    <location>
        <begin position="243"/>
        <end position="263"/>
    </location>
</feature>
<keyword evidence="4" id="KW-0808">Transferase</keyword>
<feature type="transmembrane region" description="Helical" evidence="8">
    <location>
        <begin position="40"/>
        <end position="59"/>
    </location>
</feature>
<keyword evidence="10" id="KW-1185">Reference proteome</keyword>
<evidence type="ECO:0000256" key="7">
    <source>
        <dbReference type="ARBA" id="ARBA00023136"/>
    </source>
</evidence>
<keyword evidence="3" id="KW-0474">Menaquinone biosynthesis</keyword>
<dbReference type="PANTHER" id="PTHR13929">
    <property type="entry name" value="1,4-DIHYDROXY-2-NAPHTHOATE OCTAPRENYLTRANSFERASE"/>
    <property type="match status" value="1"/>
</dbReference>
<organism evidence="9 10">
    <name type="scientific">Thermanaerothrix solaris</name>
    <dbReference type="NCBI Taxonomy" id="3058434"/>
    <lineage>
        <taxon>Bacteria</taxon>
        <taxon>Bacillati</taxon>
        <taxon>Chloroflexota</taxon>
        <taxon>Anaerolineae</taxon>
        <taxon>Anaerolineales</taxon>
        <taxon>Anaerolineaceae</taxon>
        <taxon>Thermanaerothrix</taxon>
    </lineage>
</organism>
<dbReference type="RefSeq" id="WP_315625152.1">
    <property type="nucleotide sequence ID" value="NZ_JAUHMF010000002.1"/>
</dbReference>
<protein>
    <submittedName>
        <fullName evidence="9">Prenyltransferase</fullName>
    </submittedName>
</protein>
<dbReference type="Proteomes" id="UP001254165">
    <property type="component" value="Unassembled WGS sequence"/>
</dbReference>
<evidence type="ECO:0000256" key="5">
    <source>
        <dbReference type="ARBA" id="ARBA00022692"/>
    </source>
</evidence>
<evidence type="ECO:0000313" key="9">
    <source>
        <dbReference type="EMBL" id="MDT8898492.1"/>
    </source>
</evidence>
<feature type="transmembrane region" description="Helical" evidence="8">
    <location>
        <begin position="94"/>
        <end position="115"/>
    </location>
</feature>
<comment type="pathway">
    <text evidence="2">Quinol/quinone metabolism; menaquinone biosynthesis.</text>
</comment>
<proteinExistence type="predicted"/>
<feature type="transmembrane region" description="Helical" evidence="8">
    <location>
        <begin position="121"/>
        <end position="138"/>
    </location>
</feature>
<dbReference type="InterPro" id="IPR000537">
    <property type="entry name" value="UbiA_prenyltransferase"/>
</dbReference>
<keyword evidence="5 8" id="KW-0812">Transmembrane</keyword>
<name>A0ABU3NNS3_9CHLR</name>
<dbReference type="InterPro" id="IPR044878">
    <property type="entry name" value="UbiA_sf"/>
</dbReference>
<dbReference type="PIRSF" id="PIRSF005355">
    <property type="entry name" value="UBIAD1"/>
    <property type="match status" value="1"/>
</dbReference>
<reference evidence="9 10" key="1">
    <citation type="submission" date="2023-07" db="EMBL/GenBank/DDBJ databases">
        <title>Novel species of Thermanaerothrix with wide hydrolytic capabilities.</title>
        <authorList>
            <person name="Zayulina K.S."/>
            <person name="Podosokorskaya O.A."/>
            <person name="Elcheninov A.G."/>
        </authorList>
    </citation>
    <scope>NUCLEOTIDE SEQUENCE [LARGE SCALE GENOMIC DNA]</scope>
    <source>
        <strain evidence="9 10">4228-RoL</strain>
    </source>
</reference>
<keyword evidence="6 8" id="KW-1133">Transmembrane helix</keyword>
<evidence type="ECO:0000256" key="1">
    <source>
        <dbReference type="ARBA" id="ARBA00004141"/>
    </source>
</evidence>
<evidence type="ECO:0000256" key="4">
    <source>
        <dbReference type="ARBA" id="ARBA00022679"/>
    </source>
</evidence>
<evidence type="ECO:0000313" key="10">
    <source>
        <dbReference type="Proteomes" id="UP001254165"/>
    </source>
</evidence>
<gene>
    <name evidence="9" type="ORF">QYE77_09445</name>
</gene>
<evidence type="ECO:0000256" key="8">
    <source>
        <dbReference type="SAM" id="Phobius"/>
    </source>
</evidence>
<accession>A0ABU3NNS3</accession>
<dbReference type="EMBL" id="JAUHMF010000002">
    <property type="protein sequence ID" value="MDT8898492.1"/>
    <property type="molecule type" value="Genomic_DNA"/>
</dbReference>
<keyword evidence="7 8" id="KW-0472">Membrane</keyword>
<evidence type="ECO:0000256" key="6">
    <source>
        <dbReference type="ARBA" id="ARBA00022989"/>
    </source>
</evidence>
<dbReference type="PANTHER" id="PTHR13929:SF0">
    <property type="entry name" value="UBIA PRENYLTRANSFERASE DOMAIN-CONTAINING PROTEIN 1"/>
    <property type="match status" value="1"/>
</dbReference>
<dbReference type="InterPro" id="IPR026046">
    <property type="entry name" value="UBIAD1"/>
</dbReference>
<feature type="transmembrane region" description="Helical" evidence="8">
    <location>
        <begin position="172"/>
        <end position="191"/>
    </location>
</feature>
<evidence type="ECO:0000256" key="2">
    <source>
        <dbReference type="ARBA" id="ARBA00004863"/>
    </source>
</evidence>
<dbReference type="Pfam" id="PF01040">
    <property type="entry name" value="UbiA"/>
    <property type="match status" value="1"/>
</dbReference>
<comment type="caution">
    <text evidence="9">The sequence shown here is derived from an EMBL/GenBank/DDBJ whole genome shotgun (WGS) entry which is preliminary data.</text>
</comment>
<feature type="transmembrane region" description="Helical" evidence="8">
    <location>
        <begin position="218"/>
        <end position="237"/>
    </location>
</feature>
<dbReference type="Gene3D" id="1.10.357.140">
    <property type="entry name" value="UbiA prenyltransferase"/>
    <property type="match status" value="1"/>
</dbReference>
<feature type="transmembrane region" description="Helical" evidence="8">
    <location>
        <begin position="275"/>
        <end position="297"/>
    </location>
</feature>
<comment type="subcellular location">
    <subcellularLocation>
        <location evidence="1">Membrane</location>
        <topology evidence="1">Multi-pass membrane protein</topology>
    </subcellularLocation>
</comment>
<dbReference type="CDD" id="cd13962">
    <property type="entry name" value="PT_UbiA_UBIAD1"/>
    <property type="match status" value="1"/>
</dbReference>
<sequence length="298" mass="31159">MPSLKSLLGPMRVPFLLLTPACVALGVATAYWQTGHLSGGQVLLVLIAALAAHIAVNALNEYVDYKTGLDLRTQRTPFSGGSGTLPQQPNLAPAALRIGLISLAVLSLIGVYFVALRGWQLALIGVLGVLVIVTYTPLITRVPALCLIAPGLGFGPLMVIGTHLALGGSLSAAVVVASLVPFFLVNNLLLLNQFPDVEADRSVGRHHYPIALGRRRSAVIYALFLGLAYLAVVAGVVGGVLPATSLLGLLAAVLLPPVIRGVLRYADDLPHLMPYLGLNVLLNLVTPVLVALGFFLAV</sequence>
<evidence type="ECO:0000256" key="3">
    <source>
        <dbReference type="ARBA" id="ARBA00022428"/>
    </source>
</evidence>